<proteinExistence type="predicted"/>
<name>A0AAD1UB51_EUPCR</name>
<dbReference type="SMART" id="SM00717">
    <property type="entry name" value="SANT"/>
    <property type="match status" value="1"/>
</dbReference>
<evidence type="ECO:0000256" key="1">
    <source>
        <dbReference type="SAM" id="MobiDB-lite"/>
    </source>
</evidence>
<gene>
    <name evidence="4" type="ORF">ECRASSUSDP1_LOCUS7112</name>
</gene>
<keyword evidence="5" id="KW-1185">Reference proteome</keyword>
<dbReference type="InterPro" id="IPR001005">
    <property type="entry name" value="SANT/Myb"/>
</dbReference>
<feature type="compositionally biased region" description="Polar residues" evidence="1">
    <location>
        <begin position="113"/>
        <end position="126"/>
    </location>
</feature>
<dbReference type="CDD" id="cd00167">
    <property type="entry name" value="SANT"/>
    <property type="match status" value="1"/>
</dbReference>
<dbReference type="Pfam" id="PF00249">
    <property type="entry name" value="Myb_DNA-binding"/>
    <property type="match status" value="1"/>
</dbReference>
<evidence type="ECO:0000313" key="5">
    <source>
        <dbReference type="Proteomes" id="UP001295684"/>
    </source>
</evidence>
<feature type="compositionally biased region" description="Basic and acidic residues" evidence="1">
    <location>
        <begin position="99"/>
        <end position="108"/>
    </location>
</feature>
<feature type="region of interest" description="Disordered" evidence="1">
    <location>
        <begin position="92"/>
        <end position="126"/>
    </location>
</feature>
<dbReference type="Gene3D" id="1.10.10.60">
    <property type="entry name" value="Homeodomain-like"/>
    <property type="match status" value="1"/>
</dbReference>
<feature type="domain" description="HTH myb-type" evidence="3">
    <location>
        <begin position="13"/>
        <end position="59"/>
    </location>
</feature>
<dbReference type="AlphaFoldDB" id="A0AAD1UB51"/>
<dbReference type="InterPro" id="IPR017930">
    <property type="entry name" value="Myb_dom"/>
</dbReference>
<dbReference type="EMBL" id="CAMPGE010006916">
    <property type="protein sequence ID" value="CAI2365831.1"/>
    <property type="molecule type" value="Genomic_DNA"/>
</dbReference>
<dbReference type="PROSITE" id="PS51294">
    <property type="entry name" value="HTH_MYB"/>
    <property type="match status" value="1"/>
</dbReference>
<evidence type="ECO:0000259" key="3">
    <source>
        <dbReference type="PROSITE" id="PS51294"/>
    </source>
</evidence>
<comment type="caution">
    <text evidence="4">The sequence shown here is derived from an EMBL/GenBank/DDBJ whole genome shotgun (WGS) entry which is preliminary data.</text>
</comment>
<protein>
    <submittedName>
        <fullName evidence="4">Uncharacterized protein</fullName>
    </submittedName>
</protein>
<organism evidence="4 5">
    <name type="scientific">Euplotes crassus</name>
    <dbReference type="NCBI Taxonomy" id="5936"/>
    <lineage>
        <taxon>Eukaryota</taxon>
        <taxon>Sar</taxon>
        <taxon>Alveolata</taxon>
        <taxon>Ciliophora</taxon>
        <taxon>Intramacronucleata</taxon>
        <taxon>Spirotrichea</taxon>
        <taxon>Hypotrichia</taxon>
        <taxon>Euplotida</taxon>
        <taxon>Euplotidae</taxon>
        <taxon>Moneuplotes</taxon>
    </lineage>
</organism>
<reference evidence="4" key="1">
    <citation type="submission" date="2023-07" db="EMBL/GenBank/DDBJ databases">
        <authorList>
            <consortium name="AG Swart"/>
            <person name="Singh M."/>
            <person name="Singh A."/>
            <person name="Seah K."/>
            <person name="Emmerich C."/>
        </authorList>
    </citation>
    <scope>NUCLEOTIDE SEQUENCE</scope>
    <source>
        <strain evidence="4">DP1</strain>
    </source>
</reference>
<sequence length="330" mass="39020">MFSWSKKYNNGYWTSEEHSQFIQCIKTHGIEWPMLKKSIPTRTRLQIKSHLRRYFHQIRKHFGLEDPMEYIMNNDCDHLRFYKNDILEDKTKYSKKSSRASEKPETNPKKMMSQRSESKTTGELFSSCNSKFEEQKHFRKRDLKHSRKVLEDSQVPSLETPLIPEREFSIEKINQKKIQRNGEFSKFQRPMKEHIKAASEKFIQRGLISNKLNKNCDLPVNQLRNANILEARIQTTVPCEIIMNHEGNVKIYPQQGGKVILESTMDNRAEATHLNKCFSAHRNIDAYNPLTPTTPNIWNKDPHRDFIQNEDYSVITKAIELLTPYFCFCE</sequence>
<evidence type="ECO:0000313" key="4">
    <source>
        <dbReference type="EMBL" id="CAI2365831.1"/>
    </source>
</evidence>
<feature type="domain" description="Myb-like" evidence="2">
    <location>
        <begin position="5"/>
        <end position="55"/>
    </location>
</feature>
<dbReference type="Proteomes" id="UP001295684">
    <property type="component" value="Unassembled WGS sequence"/>
</dbReference>
<evidence type="ECO:0000259" key="2">
    <source>
        <dbReference type="PROSITE" id="PS50090"/>
    </source>
</evidence>
<dbReference type="SUPFAM" id="SSF46689">
    <property type="entry name" value="Homeodomain-like"/>
    <property type="match status" value="1"/>
</dbReference>
<accession>A0AAD1UB51</accession>
<dbReference type="InterPro" id="IPR009057">
    <property type="entry name" value="Homeodomain-like_sf"/>
</dbReference>
<dbReference type="PROSITE" id="PS50090">
    <property type="entry name" value="MYB_LIKE"/>
    <property type="match status" value="1"/>
</dbReference>